<comment type="caution">
    <text evidence="1">The sequence shown here is derived from an EMBL/GenBank/DDBJ whole genome shotgun (WGS) entry which is preliminary data.</text>
</comment>
<evidence type="ECO:0000313" key="2">
    <source>
        <dbReference type="Proteomes" id="UP000004095"/>
    </source>
</evidence>
<gene>
    <name evidence="1" type="ORF">M23134_08086</name>
</gene>
<reference evidence="1 2" key="1">
    <citation type="submission" date="2007-01" db="EMBL/GenBank/DDBJ databases">
        <authorList>
            <person name="Haygood M."/>
            <person name="Podell S."/>
            <person name="Anderson C."/>
            <person name="Hopkinson B."/>
            <person name="Roe K."/>
            <person name="Barbeau K."/>
            <person name="Gaasterland T."/>
            <person name="Ferriera S."/>
            <person name="Johnson J."/>
            <person name="Kravitz S."/>
            <person name="Beeson K."/>
            <person name="Sutton G."/>
            <person name="Rogers Y.-H."/>
            <person name="Friedman R."/>
            <person name="Frazier M."/>
            <person name="Venter J.C."/>
        </authorList>
    </citation>
    <scope>NUCLEOTIDE SEQUENCE [LARGE SCALE GENOMIC DNA]</scope>
    <source>
        <strain evidence="1 2">ATCC 23134</strain>
    </source>
</reference>
<evidence type="ECO:0000313" key="1">
    <source>
        <dbReference type="EMBL" id="EAY30262.1"/>
    </source>
</evidence>
<dbReference type="EMBL" id="AAWS01000007">
    <property type="protein sequence ID" value="EAY30262.1"/>
    <property type="molecule type" value="Genomic_DNA"/>
</dbReference>
<accession>A1ZGZ3</accession>
<dbReference type="AlphaFoldDB" id="A1ZGZ3"/>
<name>A1ZGZ3_MICM2</name>
<sequence>MACLGQPEYAGDDFATVADFERNPQNYLTKNDKNKMKWKKTPERLQQYNGVGMKIPKNTLIILDSNILYPVIYLKEKSNTQYGVASKFTTPTIEDKDNIFIVGEESLDMAVIQNVSKYVRRDLNNTRIQKLEESVKVEQTYLFSEFLGLLNITGGSPAQELKAAQGHRMTTIIEQNPEDHTVEKYLQIDYYDYYDYTQPDSLNPDSSFEKGGKLIIMMPYISARHDMLGQLSFGDTDPAIILTTT</sequence>
<protein>
    <submittedName>
        <fullName evidence="1">Uncharacterized protein</fullName>
    </submittedName>
</protein>
<organism evidence="1 2">
    <name type="scientific">Microscilla marina ATCC 23134</name>
    <dbReference type="NCBI Taxonomy" id="313606"/>
    <lineage>
        <taxon>Bacteria</taxon>
        <taxon>Pseudomonadati</taxon>
        <taxon>Bacteroidota</taxon>
        <taxon>Cytophagia</taxon>
        <taxon>Cytophagales</taxon>
        <taxon>Microscillaceae</taxon>
        <taxon>Microscilla</taxon>
    </lineage>
</organism>
<dbReference type="Proteomes" id="UP000004095">
    <property type="component" value="Unassembled WGS sequence"/>
</dbReference>
<proteinExistence type="predicted"/>
<keyword evidence="2" id="KW-1185">Reference proteome</keyword>